<protein>
    <submittedName>
        <fullName evidence="4">Uncharacterized protein</fullName>
    </submittedName>
</protein>
<dbReference type="Proteomes" id="UP000007257">
    <property type="component" value="Chromosome"/>
</dbReference>
<dbReference type="RefSeq" id="WP_013574882.1">
    <property type="nucleotide sequence ID" value="NC_015061.1"/>
</dbReference>
<proteinExistence type="inferred from homology"/>
<gene>
    <name evidence="4" type="ordered locus">Rahaq_1558</name>
</gene>
<feature type="chain" id="PRO_5002608882" evidence="3">
    <location>
        <begin position="22"/>
        <end position="219"/>
    </location>
</feature>
<evidence type="ECO:0000256" key="1">
    <source>
        <dbReference type="ARBA" id="ARBA00008490"/>
    </source>
</evidence>
<dbReference type="HOGENOM" id="CLU_073782_2_0_6"/>
<dbReference type="PANTHER" id="PTHR38108">
    <property type="entry name" value="UPF0319 PROTEIN YCCT"/>
    <property type="match status" value="1"/>
</dbReference>
<reference evidence="5" key="1">
    <citation type="submission" date="2011-01" db="EMBL/GenBank/DDBJ databases">
        <title>Complete sequence of chromosome of Rahnella sp. Y9602.</title>
        <authorList>
            <consortium name="US DOE Joint Genome Institute"/>
            <person name="Lucas S."/>
            <person name="Copeland A."/>
            <person name="Lapidus A."/>
            <person name="Cheng J.-F."/>
            <person name="Goodwin L."/>
            <person name="Pitluck S."/>
            <person name="Lu M."/>
            <person name="Detter J.C."/>
            <person name="Han C."/>
            <person name="Tapia R."/>
            <person name="Land M."/>
            <person name="Hauser L."/>
            <person name="Kyrpides N."/>
            <person name="Ivanova N."/>
            <person name="Ovchinnikova G."/>
            <person name="Pagani I."/>
            <person name="Sobecky P.A."/>
            <person name="Martinez R.J."/>
            <person name="Woyke T."/>
        </authorList>
    </citation>
    <scope>NUCLEOTIDE SEQUENCE [LARGE SCALE GENOMIC DNA]</scope>
    <source>
        <strain evidence="5">Y9602</strain>
    </source>
</reference>
<dbReference type="EMBL" id="CP002505">
    <property type="protein sequence ID" value="ADW73180.1"/>
    <property type="molecule type" value="Genomic_DNA"/>
</dbReference>
<keyword evidence="2 3" id="KW-0732">Signal</keyword>
<feature type="signal peptide" evidence="3">
    <location>
        <begin position="1"/>
        <end position="21"/>
    </location>
</feature>
<dbReference type="KEGG" id="rah:Rahaq_1558"/>
<dbReference type="eggNOG" id="COG3110">
    <property type="taxonomic scope" value="Bacteria"/>
</dbReference>
<comment type="similarity">
    <text evidence="1">Belongs to the UPF0319 family.</text>
</comment>
<evidence type="ECO:0000256" key="2">
    <source>
        <dbReference type="ARBA" id="ARBA00022729"/>
    </source>
</evidence>
<dbReference type="NCBIfam" id="NF002967">
    <property type="entry name" value="PRK03641.1"/>
    <property type="match status" value="1"/>
</dbReference>
<dbReference type="AlphaFoldDB" id="A0A0H3FAM4"/>
<evidence type="ECO:0000256" key="3">
    <source>
        <dbReference type="SAM" id="SignalP"/>
    </source>
</evidence>
<evidence type="ECO:0000313" key="5">
    <source>
        <dbReference type="Proteomes" id="UP000007257"/>
    </source>
</evidence>
<accession>A0A0H3FAM4</accession>
<dbReference type="OrthoDB" id="6428208at2"/>
<reference evidence="4 5" key="2">
    <citation type="journal article" date="2012" name="J. Bacteriol.">
        <title>Complete Genome Sequence of Rahnella sp. Strain Y9602, a Gammaproteobacterium Isolate from Metal- and Radionuclide-Contaminated Soil.</title>
        <authorList>
            <person name="Martinez R.J."/>
            <person name="Bruce D."/>
            <person name="Detter C."/>
            <person name="Goodwin L.A."/>
            <person name="Han J."/>
            <person name="Han C.S."/>
            <person name="Held B."/>
            <person name="Land M.L."/>
            <person name="Mikhailova N."/>
            <person name="Nolan M."/>
            <person name="Pennacchio L."/>
            <person name="Pitluck S."/>
            <person name="Tapia R."/>
            <person name="Woyke T."/>
            <person name="Sobecky P.A."/>
        </authorList>
    </citation>
    <scope>NUCLEOTIDE SEQUENCE [LARGE SCALE GENOMIC DNA]</scope>
    <source>
        <strain evidence="4 5">Y9602</strain>
    </source>
</reference>
<dbReference type="Pfam" id="PF09829">
    <property type="entry name" value="DUF2057"/>
    <property type="match status" value="1"/>
</dbReference>
<organism evidence="4 5">
    <name type="scientific">Rahnella sp. (strain Y9602)</name>
    <dbReference type="NCBI Taxonomy" id="2703885"/>
    <lineage>
        <taxon>Bacteria</taxon>
        <taxon>Pseudomonadati</taxon>
        <taxon>Pseudomonadota</taxon>
        <taxon>Gammaproteobacteria</taxon>
        <taxon>Enterobacterales</taxon>
        <taxon>Yersiniaceae</taxon>
        <taxon>Rahnella</taxon>
    </lineage>
</organism>
<dbReference type="PANTHER" id="PTHR38108:SF1">
    <property type="entry name" value="UPF0319 PROTEIN YCCT"/>
    <property type="match status" value="1"/>
</dbReference>
<name>A0A0H3FAM4_RAHSY</name>
<dbReference type="InterPro" id="IPR018635">
    <property type="entry name" value="UPF0319"/>
</dbReference>
<sequence length="219" mass="23884" precursor="true">MKICHALVALASLSLMVSASATSLKLSPDVDVLVIDGKQMSGAILKGADSLELDGGQHQILFQVSKNVRSVAQQAPIIYHSPALIVTFNAKSNRSVSFVLPKLSNDNETTQFSQQMNYQLIDEQGRQIPTQRDVLNMFNPGHTADAEKLMMTYNLSGARAAVPSFAKGSMDKKSALATDATSQISIVYLHPLWTRLAANAGFERLLLWLKLPDNQERAS</sequence>
<evidence type="ECO:0000313" key="4">
    <source>
        <dbReference type="EMBL" id="ADW73180.1"/>
    </source>
</evidence>